<accession>A0A292YDB6</accession>
<keyword evidence="8" id="KW-0175">Coiled coil</keyword>
<dbReference type="EMBL" id="BDME01000001">
    <property type="protein sequence ID" value="GAX87285.1"/>
    <property type="molecule type" value="Genomic_DNA"/>
</dbReference>
<evidence type="ECO:0000256" key="5">
    <source>
        <dbReference type="ARBA" id="ARBA00023274"/>
    </source>
</evidence>
<dbReference type="GO" id="GO:0019843">
    <property type="term" value="F:rRNA binding"/>
    <property type="evidence" value="ECO:0007669"/>
    <property type="project" value="UniProtKB-UniRule"/>
</dbReference>
<evidence type="ECO:0000259" key="9">
    <source>
        <dbReference type="PROSITE" id="PS00651"/>
    </source>
</evidence>
<dbReference type="InterPro" id="IPR020069">
    <property type="entry name" value="Ribosomal_bL9_C"/>
</dbReference>
<keyword evidence="5 7" id="KW-0687">Ribonucleoprotein</keyword>
<name>A0A292YDB6_9BACT</name>
<dbReference type="InterPro" id="IPR036791">
    <property type="entry name" value="Ribosomal_bL9_C_sf"/>
</dbReference>
<sequence>MQIKKGIFMKVLLIKDVKGLGKAGEIKNAKDGYARNYLIPKGFAKLATPEVIKEWEEEQKKKQEELKKEIARLNEIKEKIENTSIVIKHKLGANGQLYGAITNKEVAEKLRENGIDIDKKHIEMQQIKTVGEYNIDIKLGHGIHANLKLVVEGE</sequence>
<evidence type="ECO:0000256" key="2">
    <source>
        <dbReference type="ARBA" id="ARBA00022730"/>
    </source>
</evidence>
<dbReference type="Gene3D" id="3.10.430.100">
    <property type="entry name" value="Ribosomal protein L9, C-terminal domain"/>
    <property type="match status" value="1"/>
</dbReference>
<dbReference type="Gene3D" id="3.40.5.10">
    <property type="entry name" value="Ribosomal protein L9, N-terminal domain"/>
    <property type="match status" value="1"/>
</dbReference>
<evidence type="ECO:0000256" key="6">
    <source>
        <dbReference type="ARBA" id="ARBA00035292"/>
    </source>
</evidence>
<evidence type="ECO:0000256" key="3">
    <source>
        <dbReference type="ARBA" id="ARBA00022884"/>
    </source>
</evidence>
<proteinExistence type="inferred from homology"/>
<dbReference type="InterPro" id="IPR020070">
    <property type="entry name" value="Ribosomal_bL9_N"/>
</dbReference>
<evidence type="ECO:0000256" key="4">
    <source>
        <dbReference type="ARBA" id="ARBA00022980"/>
    </source>
</evidence>
<dbReference type="Pfam" id="PF03948">
    <property type="entry name" value="Ribosomal_L9_C"/>
    <property type="match status" value="1"/>
</dbReference>
<dbReference type="SUPFAM" id="SSF55653">
    <property type="entry name" value="Ribosomal protein L9 C-domain"/>
    <property type="match status" value="1"/>
</dbReference>
<reference evidence="10 11" key="1">
    <citation type="journal article" date="2017" name="Syst. Appl. Microbiol.">
        <title>Lebetimonas natsushimae sp. nov., a novel strictly anaerobic, moderately thermophilic chemoautotroph isolated from a deep-sea hydrothermal vent polychaete nest in the Mid-Okinawa Trough.</title>
        <authorList>
            <person name="Nagata R."/>
            <person name="Takaki Y."/>
            <person name="Tame A."/>
            <person name="Nunoura T."/>
            <person name="Muto H."/>
            <person name="Mino S."/>
            <person name="Sawayama S."/>
            <person name="Takai K."/>
            <person name="Nakagawa S."/>
        </authorList>
    </citation>
    <scope>NUCLEOTIDE SEQUENCE [LARGE SCALE GENOMIC DNA]</scope>
    <source>
        <strain evidence="10 11">HS1857</strain>
    </source>
</reference>
<comment type="caution">
    <text evidence="10">The sequence shown here is derived from an EMBL/GenBank/DDBJ whole genome shotgun (WGS) entry which is preliminary data.</text>
</comment>
<protein>
    <recommendedName>
        <fullName evidence="6 7">Large ribosomal subunit protein bL9</fullName>
    </recommendedName>
</protein>
<dbReference type="InterPro" id="IPR009027">
    <property type="entry name" value="Ribosomal_bL9/RNase_H1_N"/>
</dbReference>
<dbReference type="HAMAP" id="MF_00503">
    <property type="entry name" value="Ribosomal_bL9"/>
    <property type="match status" value="1"/>
</dbReference>
<dbReference type="GO" id="GO:1990904">
    <property type="term" value="C:ribonucleoprotein complex"/>
    <property type="evidence" value="ECO:0007669"/>
    <property type="project" value="UniProtKB-KW"/>
</dbReference>
<gene>
    <name evidence="7" type="primary">rplI</name>
    <name evidence="10" type="ORF">LNAT_P0580</name>
</gene>
<dbReference type="GO" id="GO:0006412">
    <property type="term" value="P:translation"/>
    <property type="evidence" value="ECO:0007669"/>
    <property type="project" value="UniProtKB-UniRule"/>
</dbReference>
<dbReference type="SUPFAM" id="SSF55658">
    <property type="entry name" value="L9 N-domain-like"/>
    <property type="match status" value="1"/>
</dbReference>
<evidence type="ECO:0000256" key="1">
    <source>
        <dbReference type="ARBA" id="ARBA00010605"/>
    </source>
</evidence>
<dbReference type="InterPro" id="IPR020594">
    <property type="entry name" value="Ribosomal_bL9_bac/chp"/>
</dbReference>
<dbReference type="PANTHER" id="PTHR21368">
    <property type="entry name" value="50S RIBOSOMAL PROTEIN L9"/>
    <property type="match status" value="1"/>
</dbReference>
<evidence type="ECO:0000313" key="10">
    <source>
        <dbReference type="EMBL" id="GAX87285.1"/>
    </source>
</evidence>
<dbReference type="Pfam" id="PF01281">
    <property type="entry name" value="Ribosomal_L9_N"/>
    <property type="match status" value="1"/>
</dbReference>
<keyword evidence="2 7" id="KW-0699">rRNA-binding</keyword>
<dbReference type="InterPro" id="IPR000244">
    <property type="entry name" value="Ribosomal_bL9"/>
</dbReference>
<keyword evidence="11" id="KW-1185">Reference proteome</keyword>
<feature type="domain" description="Ribosomal protein L9" evidence="9">
    <location>
        <begin position="21"/>
        <end position="48"/>
    </location>
</feature>
<dbReference type="InterPro" id="IPR036935">
    <property type="entry name" value="Ribosomal_bL9_N_sf"/>
</dbReference>
<comment type="similarity">
    <text evidence="1 7">Belongs to the bacterial ribosomal protein bL9 family.</text>
</comment>
<evidence type="ECO:0000313" key="11">
    <source>
        <dbReference type="Proteomes" id="UP000217944"/>
    </source>
</evidence>
<dbReference type="GO" id="GO:0003735">
    <property type="term" value="F:structural constituent of ribosome"/>
    <property type="evidence" value="ECO:0007669"/>
    <property type="project" value="InterPro"/>
</dbReference>
<evidence type="ECO:0000256" key="7">
    <source>
        <dbReference type="HAMAP-Rule" id="MF_00503"/>
    </source>
</evidence>
<keyword evidence="3 7" id="KW-0694">RNA-binding</keyword>
<dbReference type="PROSITE" id="PS00651">
    <property type="entry name" value="RIBOSOMAL_L9"/>
    <property type="match status" value="1"/>
</dbReference>
<organism evidence="10 11">
    <name type="scientific">Lebetimonas natsushimae</name>
    <dbReference type="NCBI Taxonomy" id="1936991"/>
    <lineage>
        <taxon>Bacteria</taxon>
        <taxon>Pseudomonadati</taxon>
        <taxon>Campylobacterota</taxon>
        <taxon>Epsilonproteobacteria</taxon>
        <taxon>Nautiliales</taxon>
        <taxon>Nautiliaceae</taxon>
        <taxon>Lebetimonas</taxon>
    </lineage>
</organism>
<dbReference type="AlphaFoldDB" id="A0A292YDB6"/>
<dbReference type="GO" id="GO:0005840">
    <property type="term" value="C:ribosome"/>
    <property type="evidence" value="ECO:0007669"/>
    <property type="project" value="UniProtKB-KW"/>
</dbReference>
<dbReference type="NCBIfam" id="TIGR00158">
    <property type="entry name" value="L9"/>
    <property type="match status" value="1"/>
</dbReference>
<keyword evidence="4 7" id="KW-0689">Ribosomal protein</keyword>
<dbReference type="Proteomes" id="UP000217944">
    <property type="component" value="Unassembled WGS sequence"/>
</dbReference>
<comment type="function">
    <text evidence="7">Binds to the 23S rRNA.</text>
</comment>
<evidence type="ECO:0000256" key="8">
    <source>
        <dbReference type="SAM" id="Coils"/>
    </source>
</evidence>
<feature type="coiled-coil region" evidence="8">
    <location>
        <begin position="52"/>
        <end position="83"/>
    </location>
</feature>
<dbReference type="FunFam" id="3.40.5.10:FF:000002">
    <property type="entry name" value="50S ribosomal protein L9"/>
    <property type="match status" value="1"/>
</dbReference>